<evidence type="ECO:0000313" key="2">
    <source>
        <dbReference type="EMBL" id="KKM23641.1"/>
    </source>
</evidence>
<dbReference type="EMBL" id="LAZR01013084">
    <property type="protein sequence ID" value="KKM23641.1"/>
    <property type="molecule type" value="Genomic_DNA"/>
</dbReference>
<sequence>MLDNEKLPTESELTVYYNTFKQKFGPDTLNQLDGIELLDKLHDLQDPNSLAYWLEYKNDDEFPAIFGGISGGSALKYKIYRRKETGKWTTGSSRDQYEISEAKAIEYARTHRDQFIEGCKILEKMPSDPSKEDYEQLQLKMDDLAPDISRRAWGRKYFSLIFPDILDDFHSSAFQRTRLTQIHLKSELGDGRYINSWFFMKLKKVLDFPMNHITSTLNRMFQSPHNFWIYQIQNLEDKQELLDFMKENEVLSIPLQESGDLNQFDMSSIRIAKEKILKYLIPRYGGSFNFNVVTKQLINFKRKFKPRDLIIVADQTKIKGMGRISEDSEYEYNENAETFAHQLQMNWIDFTEWQLIDLGTNEDFFFELKDNALQIEIEKFLFNLEIFPSVIFAEDPELPDMIIEIDELPDISKNIKRTLERKSQVILYGPPGTGKTYWAEKAIYELASLEVFKKSFNYLNETERKEIINDSDESSGSLNKGYVRICCFHPSYGYEDFIEGFRPKVNKNEELIFELEKGIFYEICEDAKNDQDNDYYLLIDEINRGDIPRIFGETMMVIEKNKRNNPVFTTSGNILIIPENLFIIGTMNTADRSIALIDLALRRRFGFIEFMPNSNLFSGISLDGFHLKSWFEAINYEIIKKFGVDGRNLQIGHSFFMTKSGVINNFSNFFRILKEEIFPLLEEYCYDNISLLENFIDPKYIDQTSKSINWEKFENNDITELIRALLHPFPDIITDKEAVKTITEEKEINLEESNGENN</sequence>
<comment type="caution">
    <text evidence="2">The sequence shown here is derived from an EMBL/GenBank/DDBJ whole genome shotgun (WGS) entry which is preliminary data.</text>
</comment>
<reference evidence="2" key="1">
    <citation type="journal article" date="2015" name="Nature">
        <title>Complex archaea that bridge the gap between prokaryotes and eukaryotes.</title>
        <authorList>
            <person name="Spang A."/>
            <person name="Saw J.H."/>
            <person name="Jorgensen S.L."/>
            <person name="Zaremba-Niedzwiedzka K."/>
            <person name="Martijn J."/>
            <person name="Lind A.E."/>
            <person name="van Eijk R."/>
            <person name="Schleper C."/>
            <person name="Guy L."/>
            <person name="Ettema T.J."/>
        </authorList>
    </citation>
    <scope>NUCLEOTIDE SEQUENCE</scope>
</reference>
<organism evidence="2">
    <name type="scientific">marine sediment metagenome</name>
    <dbReference type="NCBI Taxonomy" id="412755"/>
    <lineage>
        <taxon>unclassified sequences</taxon>
        <taxon>metagenomes</taxon>
        <taxon>ecological metagenomes</taxon>
    </lineage>
</organism>
<dbReference type="Gene3D" id="3.40.50.300">
    <property type="entry name" value="P-loop containing nucleotide triphosphate hydrolases"/>
    <property type="match status" value="1"/>
</dbReference>
<dbReference type="InterPro" id="IPR003593">
    <property type="entry name" value="AAA+_ATPase"/>
</dbReference>
<dbReference type="AlphaFoldDB" id="A0A0F9I7P6"/>
<dbReference type="SUPFAM" id="SSF52540">
    <property type="entry name" value="P-loop containing nucleoside triphosphate hydrolases"/>
    <property type="match status" value="2"/>
</dbReference>
<evidence type="ECO:0000259" key="1">
    <source>
        <dbReference type="SMART" id="SM00382"/>
    </source>
</evidence>
<dbReference type="GO" id="GO:0005524">
    <property type="term" value="F:ATP binding"/>
    <property type="evidence" value="ECO:0007669"/>
    <property type="project" value="InterPro"/>
</dbReference>
<dbReference type="InterPro" id="IPR027417">
    <property type="entry name" value="P-loop_NTPase"/>
</dbReference>
<dbReference type="Pfam" id="PF07728">
    <property type="entry name" value="AAA_5"/>
    <property type="match status" value="1"/>
</dbReference>
<dbReference type="SMART" id="SM00382">
    <property type="entry name" value="AAA"/>
    <property type="match status" value="1"/>
</dbReference>
<dbReference type="PANTHER" id="PTHR37291">
    <property type="entry name" value="5-METHYLCYTOSINE-SPECIFIC RESTRICTION ENZYME B"/>
    <property type="match status" value="1"/>
</dbReference>
<dbReference type="InterPro" id="IPR052934">
    <property type="entry name" value="Methyl-DNA_Rec/Restrict_Enz"/>
</dbReference>
<dbReference type="PANTHER" id="PTHR37291:SF1">
    <property type="entry name" value="TYPE IV METHYL-DIRECTED RESTRICTION ENZYME ECOKMCRB SUBUNIT"/>
    <property type="match status" value="1"/>
</dbReference>
<dbReference type="InterPro" id="IPR011704">
    <property type="entry name" value="ATPase_dyneun-rel_AAA"/>
</dbReference>
<gene>
    <name evidence="2" type="ORF">LCGC14_1613150</name>
</gene>
<name>A0A0F9I7P6_9ZZZZ</name>
<dbReference type="GO" id="GO:0016887">
    <property type="term" value="F:ATP hydrolysis activity"/>
    <property type="evidence" value="ECO:0007669"/>
    <property type="project" value="InterPro"/>
</dbReference>
<proteinExistence type="predicted"/>
<feature type="domain" description="AAA+ ATPase" evidence="1">
    <location>
        <begin position="421"/>
        <end position="615"/>
    </location>
</feature>
<accession>A0A0F9I7P6</accession>
<protein>
    <recommendedName>
        <fullName evidence="1">AAA+ ATPase domain-containing protein</fullName>
    </recommendedName>
</protein>